<dbReference type="PANTHER" id="PTHR43591">
    <property type="entry name" value="METHYLTRANSFERASE"/>
    <property type="match status" value="1"/>
</dbReference>
<feature type="domain" description="Methyltransferase" evidence="1">
    <location>
        <begin position="46"/>
        <end position="144"/>
    </location>
</feature>
<dbReference type="Proteomes" id="UP000503447">
    <property type="component" value="Chromosome"/>
</dbReference>
<evidence type="ECO:0000259" key="1">
    <source>
        <dbReference type="Pfam" id="PF13649"/>
    </source>
</evidence>
<dbReference type="InterPro" id="IPR041698">
    <property type="entry name" value="Methyltransf_25"/>
</dbReference>
<gene>
    <name evidence="2" type="ORF">FTUN_8664</name>
</gene>
<organism evidence="2 3">
    <name type="scientific">Frigoriglobus tundricola</name>
    <dbReference type="NCBI Taxonomy" id="2774151"/>
    <lineage>
        <taxon>Bacteria</taxon>
        <taxon>Pseudomonadati</taxon>
        <taxon>Planctomycetota</taxon>
        <taxon>Planctomycetia</taxon>
        <taxon>Gemmatales</taxon>
        <taxon>Gemmataceae</taxon>
        <taxon>Frigoriglobus</taxon>
    </lineage>
</organism>
<protein>
    <recommendedName>
        <fullName evidence="1">Methyltransferase domain-containing protein</fullName>
    </recommendedName>
</protein>
<dbReference type="CDD" id="cd02440">
    <property type="entry name" value="AdoMet_MTases"/>
    <property type="match status" value="1"/>
</dbReference>
<dbReference type="EMBL" id="CP053452">
    <property type="protein sequence ID" value="QJX01026.1"/>
    <property type="molecule type" value="Genomic_DNA"/>
</dbReference>
<evidence type="ECO:0000313" key="3">
    <source>
        <dbReference type="Proteomes" id="UP000503447"/>
    </source>
</evidence>
<dbReference type="SUPFAM" id="SSF53335">
    <property type="entry name" value="S-adenosyl-L-methionine-dependent methyltransferases"/>
    <property type="match status" value="1"/>
</dbReference>
<proteinExistence type="predicted"/>
<dbReference type="GO" id="GO:0008168">
    <property type="term" value="F:methyltransferase activity"/>
    <property type="evidence" value="ECO:0007669"/>
    <property type="project" value="TreeGrafter"/>
</dbReference>
<dbReference type="PANTHER" id="PTHR43591:SF24">
    <property type="entry name" value="2-METHOXY-6-POLYPRENYL-1,4-BENZOQUINOL METHYLASE, MITOCHONDRIAL"/>
    <property type="match status" value="1"/>
</dbReference>
<dbReference type="Pfam" id="PF13649">
    <property type="entry name" value="Methyltransf_25"/>
    <property type="match status" value="1"/>
</dbReference>
<dbReference type="KEGG" id="ftj:FTUN_8664"/>
<reference evidence="3" key="1">
    <citation type="submission" date="2020-05" db="EMBL/GenBank/DDBJ databases">
        <title>Frigoriglobus tundricola gen. nov., sp. nov., a psychrotolerant cellulolytic planctomycete of the family Gemmataceae with two divergent copies of 16S rRNA gene.</title>
        <authorList>
            <person name="Kulichevskaya I.S."/>
            <person name="Ivanova A.A."/>
            <person name="Naumoff D.G."/>
            <person name="Beletsky A.V."/>
            <person name="Rijpstra W.I.C."/>
            <person name="Sinninghe Damste J.S."/>
            <person name="Mardanov A.V."/>
            <person name="Ravin N.V."/>
            <person name="Dedysh S.N."/>
        </authorList>
    </citation>
    <scope>NUCLEOTIDE SEQUENCE [LARGE SCALE GENOMIC DNA]</scope>
    <source>
        <strain evidence="3">PL17</strain>
    </source>
</reference>
<dbReference type="Gene3D" id="3.40.50.150">
    <property type="entry name" value="Vaccinia Virus protein VP39"/>
    <property type="match status" value="1"/>
</dbReference>
<evidence type="ECO:0000313" key="2">
    <source>
        <dbReference type="EMBL" id="QJX01026.1"/>
    </source>
</evidence>
<accession>A0A6M5Z4Q0</accession>
<sequence>MLPRELEPEVMDTEAEARDYDAMDFAEVNRAFVADFCRVWDTSAPVLDVCTGSARIPIELIRQHPGADLCVVAVDLADHMLTLARRNVEAAGLAHRISVTPADAKQLAFPDEQFGAVICNGSVHHIPDPFACFAEMHRVCRRGGTIFVRDLFRPADRELLTRLVQTYAAGANDHQRAMFAASLRAALTPDEVRAAVARLGYGPETVQQTSDRHWTWSAIRSYYFGKEVAQN</sequence>
<dbReference type="InterPro" id="IPR029063">
    <property type="entry name" value="SAM-dependent_MTases_sf"/>
</dbReference>
<name>A0A6M5Z4Q0_9BACT</name>
<keyword evidence="3" id="KW-1185">Reference proteome</keyword>
<dbReference type="RefSeq" id="WP_171475654.1">
    <property type="nucleotide sequence ID" value="NZ_CP053452.2"/>
</dbReference>
<dbReference type="AlphaFoldDB" id="A0A6M5Z4Q0"/>